<protein>
    <submittedName>
        <fullName evidence="2">Uncharacterized protein</fullName>
    </submittedName>
</protein>
<dbReference type="PANTHER" id="PTHR35479">
    <property type="entry name" value="UNNAMED PRODUCT"/>
    <property type="match status" value="1"/>
</dbReference>
<feature type="transmembrane region" description="Helical" evidence="1">
    <location>
        <begin position="29"/>
        <end position="48"/>
    </location>
</feature>
<dbReference type="AlphaFoldDB" id="A0A388LTS1"/>
<sequence>MEYAKNKFIEDWGAARENMEKTFRFNRRSLGLFLLWGIAVPTLVYKSVTNDMSKMAEAQGKPPRKFL</sequence>
<dbReference type="GO" id="GO:0031966">
    <property type="term" value="C:mitochondrial membrane"/>
    <property type="evidence" value="ECO:0007669"/>
    <property type="project" value="EnsemblPlants"/>
</dbReference>
<dbReference type="EMBL" id="BFEA01000532">
    <property type="protein sequence ID" value="GBG85728.1"/>
    <property type="molecule type" value="Genomic_DNA"/>
</dbReference>
<dbReference type="Proteomes" id="UP000265515">
    <property type="component" value="Unassembled WGS sequence"/>
</dbReference>
<dbReference type="Gramene" id="GBG85728">
    <property type="protein sequence ID" value="GBG85728"/>
    <property type="gene ID" value="CBR_g40455"/>
</dbReference>
<dbReference type="STRING" id="69332.A0A388LTS1"/>
<reference evidence="2 3" key="1">
    <citation type="journal article" date="2018" name="Cell">
        <title>The Chara Genome: Secondary Complexity and Implications for Plant Terrestrialization.</title>
        <authorList>
            <person name="Nishiyama T."/>
            <person name="Sakayama H."/>
            <person name="Vries J.D."/>
            <person name="Buschmann H."/>
            <person name="Saint-Marcoux D."/>
            <person name="Ullrich K.K."/>
            <person name="Haas F.B."/>
            <person name="Vanderstraeten L."/>
            <person name="Becker D."/>
            <person name="Lang D."/>
            <person name="Vosolsobe S."/>
            <person name="Rombauts S."/>
            <person name="Wilhelmsson P.K.I."/>
            <person name="Janitza P."/>
            <person name="Kern R."/>
            <person name="Heyl A."/>
            <person name="Rumpler F."/>
            <person name="Villalobos L.I.A.C."/>
            <person name="Clay J.M."/>
            <person name="Skokan R."/>
            <person name="Toyoda A."/>
            <person name="Suzuki Y."/>
            <person name="Kagoshima H."/>
            <person name="Schijlen E."/>
            <person name="Tajeshwar N."/>
            <person name="Catarino B."/>
            <person name="Hetherington A.J."/>
            <person name="Saltykova A."/>
            <person name="Bonnot C."/>
            <person name="Breuninger H."/>
            <person name="Symeonidi A."/>
            <person name="Radhakrishnan G.V."/>
            <person name="Van Nieuwerburgh F."/>
            <person name="Deforce D."/>
            <person name="Chang C."/>
            <person name="Karol K.G."/>
            <person name="Hedrich R."/>
            <person name="Ulvskov P."/>
            <person name="Glockner G."/>
            <person name="Delwiche C.F."/>
            <person name="Petrasek J."/>
            <person name="Van de Peer Y."/>
            <person name="Friml J."/>
            <person name="Beilby M."/>
            <person name="Dolan L."/>
            <person name="Kohara Y."/>
            <person name="Sugano S."/>
            <person name="Fujiyama A."/>
            <person name="Delaux P.-M."/>
            <person name="Quint M."/>
            <person name="TheiBen G."/>
            <person name="Hagemann M."/>
            <person name="Harholt J."/>
            <person name="Dunand C."/>
            <person name="Zachgo S."/>
            <person name="Langdale J."/>
            <person name="Maumus F."/>
            <person name="Straeten D.V.D."/>
            <person name="Gould S.B."/>
            <person name="Rensing S.A."/>
        </authorList>
    </citation>
    <scope>NUCLEOTIDE SEQUENCE [LARGE SCALE GENOMIC DNA]</scope>
    <source>
        <strain evidence="2 3">S276</strain>
    </source>
</reference>
<dbReference type="OMA" id="FVEQWAT"/>
<evidence type="ECO:0000313" key="2">
    <source>
        <dbReference type="EMBL" id="GBG85728.1"/>
    </source>
</evidence>
<organism evidence="2 3">
    <name type="scientific">Chara braunii</name>
    <name type="common">Braun's stonewort</name>
    <dbReference type="NCBI Taxonomy" id="69332"/>
    <lineage>
        <taxon>Eukaryota</taxon>
        <taxon>Viridiplantae</taxon>
        <taxon>Streptophyta</taxon>
        <taxon>Charophyceae</taxon>
        <taxon>Charales</taxon>
        <taxon>Characeae</taxon>
        <taxon>Chara</taxon>
    </lineage>
</organism>
<evidence type="ECO:0000256" key="1">
    <source>
        <dbReference type="SAM" id="Phobius"/>
    </source>
</evidence>
<name>A0A388LTS1_CHABU</name>
<accession>A0A388LTS1</accession>
<comment type="caution">
    <text evidence="2">The sequence shown here is derived from an EMBL/GenBank/DDBJ whole genome shotgun (WGS) entry which is preliminary data.</text>
</comment>
<evidence type="ECO:0000313" key="3">
    <source>
        <dbReference type="Proteomes" id="UP000265515"/>
    </source>
</evidence>
<keyword evidence="3" id="KW-1185">Reference proteome</keyword>
<proteinExistence type="predicted"/>
<keyword evidence="1" id="KW-0812">Transmembrane</keyword>
<dbReference type="GO" id="GO:0045271">
    <property type="term" value="C:respiratory chain complex I"/>
    <property type="evidence" value="ECO:0007669"/>
    <property type="project" value="EnsemblPlants"/>
</dbReference>
<dbReference type="OrthoDB" id="504268at2759"/>
<gene>
    <name evidence="2" type="ORF">CBR_g40455</name>
</gene>
<keyword evidence="1" id="KW-1133">Transmembrane helix</keyword>
<keyword evidence="1" id="KW-0472">Membrane</keyword>
<dbReference type="PANTHER" id="PTHR35479:SF4">
    <property type="entry name" value="OS01G0750800 PROTEIN"/>
    <property type="match status" value="1"/>
</dbReference>